<comment type="similarity">
    <text evidence="9">Belongs to the peroxiredoxin family. BCP/PrxQ subfamily.</text>
</comment>
<gene>
    <name evidence="13" type="ORF">QRX60_44345</name>
</gene>
<keyword evidence="14" id="KW-1185">Reference proteome</keyword>
<dbReference type="PANTHER" id="PTHR42801">
    <property type="entry name" value="THIOREDOXIN-DEPENDENT PEROXIDE REDUCTASE"/>
    <property type="match status" value="1"/>
</dbReference>
<dbReference type="CDD" id="cd02970">
    <property type="entry name" value="PRX_like2"/>
    <property type="match status" value="1"/>
</dbReference>
<evidence type="ECO:0000256" key="8">
    <source>
        <dbReference type="ARBA" id="ARBA00032824"/>
    </source>
</evidence>
<dbReference type="GO" id="GO:0008379">
    <property type="term" value="F:thioredoxin peroxidase activity"/>
    <property type="evidence" value="ECO:0007669"/>
    <property type="project" value="TreeGrafter"/>
</dbReference>
<dbReference type="GO" id="GO:0045454">
    <property type="term" value="P:cell redox homeostasis"/>
    <property type="evidence" value="ECO:0007669"/>
    <property type="project" value="TreeGrafter"/>
</dbReference>
<dbReference type="InterPro" id="IPR013766">
    <property type="entry name" value="Thioredoxin_domain"/>
</dbReference>
<evidence type="ECO:0000256" key="6">
    <source>
        <dbReference type="ARBA" id="ARBA00023157"/>
    </source>
</evidence>
<dbReference type="InterPro" id="IPR050924">
    <property type="entry name" value="Peroxiredoxin_BCP/PrxQ"/>
</dbReference>
<dbReference type="SUPFAM" id="SSF52833">
    <property type="entry name" value="Thioredoxin-like"/>
    <property type="match status" value="1"/>
</dbReference>
<dbReference type="KEGG" id="amog:QRX60_44345"/>
<dbReference type="PANTHER" id="PTHR42801:SF7">
    <property type="entry name" value="SLL1159 PROTEIN"/>
    <property type="match status" value="1"/>
</dbReference>
<feature type="domain" description="Thioredoxin" evidence="12">
    <location>
        <begin position="45"/>
        <end position="218"/>
    </location>
</feature>
<sequence length="221" mass="23624">MTVSLEEELQAQRTAAWSRRDARERVVRAAAVTRVAESGLAEGALGVGEPVPRFTLPDALGRPIAIGELLHRGPVVLSFYRGGWCPYCNLELRALEGVLAEITSLGAPLVAISPELPDSSLSTAEKNALTFPVLSDHGNLVARRFRIVHAIAPSVVAYQLRNGNDVAAYNGARSAEVPLPATYVIDADGRIRFASVDADYTRRAEPAEVLEALRSVVADAG</sequence>
<accession>A0A9Y2NGN9</accession>
<dbReference type="GO" id="GO:0034599">
    <property type="term" value="P:cellular response to oxidative stress"/>
    <property type="evidence" value="ECO:0007669"/>
    <property type="project" value="TreeGrafter"/>
</dbReference>
<dbReference type="InterPro" id="IPR000866">
    <property type="entry name" value="AhpC/TSA"/>
</dbReference>
<evidence type="ECO:0000256" key="5">
    <source>
        <dbReference type="ARBA" id="ARBA00023002"/>
    </source>
</evidence>
<evidence type="ECO:0000256" key="3">
    <source>
        <dbReference type="ARBA" id="ARBA00022559"/>
    </source>
</evidence>
<keyword evidence="4" id="KW-0049">Antioxidant</keyword>
<name>A0A9Y2NGN9_9PSEU</name>
<comment type="catalytic activity">
    <reaction evidence="11">
        <text>a hydroperoxide + [thioredoxin]-dithiol = an alcohol + [thioredoxin]-disulfide + H2O</text>
        <dbReference type="Rhea" id="RHEA:62620"/>
        <dbReference type="Rhea" id="RHEA-COMP:10698"/>
        <dbReference type="Rhea" id="RHEA-COMP:10700"/>
        <dbReference type="ChEBI" id="CHEBI:15377"/>
        <dbReference type="ChEBI" id="CHEBI:29950"/>
        <dbReference type="ChEBI" id="CHEBI:30879"/>
        <dbReference type="ChEBI" id="CHEBI:35924"/>
        <dbReference type="ChEBI" id="CHEBI:50058"/>
        <dbReference type="EC" id="1.11.1.24"/>
    </reaction>
</comment>
<dbReference type="AlphaFoldDB" id="A0A9Y2NGN9"/>
<evidence type="ECO:0000256" key="1">
    <source>
        <dbReference type="ARBA" id="ARBA00003330"/>
    </source>
</evidence>
<keyword evidence="6" id="KW-1015">Disulfide bond</keyword>
<keyword evidence="5" id="KW-0560">Oxidoreductase</keyword>
<keyword evidence="7" id="KW-0676">Redox-active center</keyword>
<evidence type="ECO:0000256" key="2">
    <source>
        <dbReference type="ARBA" id="ARBA00013017"/>
    </source>
</evidence>
<evidence type="ECO:0000259" key="12">
    <source>
        <dbReference type="PROSITE" id="PS51352"/>
    </source>
</evidence>
<evidence type="ECO:0000313" key="14">
    <source>
        <dbReference type="Proteomes" id="UP001239397"/>
    </source>
</evidence>
<evidence type="ECO:0000256" key="7">
    <source>
        <dbReference type="ARBA" id="ARBA00023284"/>
    </source>
</evidence>
<dbReference type="RefSeq" id="WP_285997465.1">
    <property type="nucleotide sequence ID" value="NZ_CP127295.1"/>
</dbReference>
<dbReference type="Pfam" id="PF00578">
    <property type="entry name" value="AhpC-TSA"/>
    <property type="match status" value="1"/>
</dbReference>
<dbReference type="PROSITE" id="PS51352">
    <property type="entry name" value="THIOREDOXIN_2"/>
    <property type="match status" value="1"/>
</dbReference>
<proteinExistence type="inferred from homology"/>
<evidence type="ECO:0000256" key="9">
    <source>
        <dbReference type="ARBA" id="ARBA00038489"/>
    </source>
</evidence>
<dbReference type="EC" id="1.11.1.24" evidence="2"/>
<reference evidence="13 14" key="1">
    <citation type="submission" date="2023-06" db="EMBL/GenBank/DDBJ databases">
        <authorList>
            <person name="Oyuntsetseg B."/>
            <person name="Kim S.B."/>
        </authorList>
    </citation>
    <scope>NUCLEOTIDE SEQUENCE [LARGE SCALE GENOMIC DNA]</scope>
    <source>
        <strain evidence="13 14">4-36</strain>
    </source>
</reference>
<evidence type="ECO:0000256" key="4">
    <source>
        <dbReference type="ARBA" id="ARBA00022862"/>
    </source>
</evidence>
<keyword evidence="3" id="KW-0575">Peroxidase</keyword>
<dbReference type="Proteomes" id="UP001239397">
    <property type="component" value="Chromosome"/>
</dbReference>
<comment type="function">
    <text evidence="1">Thiol-specific peroxidase that catalyzes the reduction of hydrogen peroxide and organic hydroperoxides to water and alcohols, respectively. Plays a role in cell protection against oxidative stress by detoxifying peroxides and as sensor of hydrogen peroxide-mediated signaling events.</text>
</comment>
<dbReference type="Gene3D" id="3.40.30.10">
    <property type="entry name" value="Glutaredoxin"/>
    <property type="match status" value="1"/>
</dbReference>
<protein>
    <recommendedName>
        <fullName evidence="2">thioredoxin-dependent peroxiredoxin</fullName>
        <ecNumber evidence="2">1.11.1.24</ecNumber>
    </recommendedName>
    <alternativeName>
        <fullName evidence="10">Bacterioferritin comigratory protein</fullName>
    </alternativeName>
    <alternativeName>
        <fullName evidence="8">Thioredoxin peroxidase</fullName>
    </alternativeName>
</protein>
<dbReference type="InterPro" id="IPR036249">
    <property type="entry name" value="Thioredoxin-like_sf"/>
</dbReference>
<organism evidence="13 14">
    <name type="scientific">Amycolatopsis mongoliensis</name>
    <dbReference type="NCBI Taxonomy" id="715475"/>
    <lineage>
        <taxon>Bacteria</taxon>
        <taxon>Bacillati</taxon>
        <taxon>Actinomycetota</taxon>
        <taxon>Actinomycetes</taxon>
        <taxon>Pseudonocardiales</taxon>
        <taxon>Pseudonocardiaceae</taxon>
        <taxon>Amycolatopsis</taxon>
    </lineage>
</organism>
<evidence type="ECO:0000256" key="11">
    <source>
        <dbReference type="ARBA" id="ARBA00049091"/>
    </source>
</evidence>
<evidence type="ECO:0000313" key="13">
    <source>
        <dbReference type="EMBL" id="WIY01004.1"/>
    </source>
</evidence>
<evidence type="ECO:0000256" key="10">
    <source>
        <dbReference type="ARBA" id="ARBA00041373"/>
    </source>
</evidence>
<dbReference type="GO" id="GO:0005737">
    <property type="term" value="C:cytoplasm"/>
    <property type="evidence" value="ECO:0007669"/>
    <property type="project" value="TreeGrafter"/>
</dbReference>
<dbReference type="EMBL" id="CP127295">
    <property type="protein sequence ID" value="WIY01004.1"/>
    <property type="molecule type" value="Genomic_DNA"/>
</dbReference>